<evidence type="ECO:0000256" key="1">
    <source>
        <dbReference type="SAM" id="Coils"/>
    </source>
</evidence>
<accession>A0ABW9F768</accession>
<sequence length="75" mass="9041">MQIKKLNRAIENMKKKEERFEKAKEELDNSKELIIETQKEALYKLFIKSKLSFNEYYDLIADINNEEKVDTNKNI</sequence>
<evidence type="ECO:0000313" key="3">
    <source>
        <dbReference type="Proteomes" id="UP001629536"/>
    </source>
</evidence>
<dbReference type="Proteomes" id="UP001629536">
    <property type="component" value="Unassembled WGS sequence"/>
</dbReference>
<comment type="caution">
    <text evidence="2">The sequence shown here is derived from an EMBL/GenBank/DDBJ whole genome shotgun (WGS) entry which is preliminary data.</text>
</comment>
<name>A0ABW9F768_9FIRM</name>
<gene>
    <name evidence="2" type="ORF">ABGF40_04020</name>
</gene>
<keyword evidence="3" id="KW-1185">Reference proteome</keyword>
<feature type="coiled-coil region" evidence="1">
    <location>
        <begin position="3"/>
        <end position="40"/>
    </location>
</feature>
<dbReference type="RefSeq" id="WP_408105275.1">
    <property type="nucleotide sequence ID" value="NZ_JBFNFH010000007.1"/>
</dbReference>
<evidence type="ECO:0000313" key="2">
    <source>
        <dbReference type="EMBL" id="MFM1524831.1"/>
    </source>
</evidence>
<reference evidence="2 3" key="1">
    <citation type="journal article" date="2024" name="Front. Microbiol.">
        <title>Pangenomic and biochemical analyses of Helcococcus ovis reveal widespread tetracycline resistance and a novel bacterial species, Helcococcus bovis.</title>
        <authorList>
            <person name="Cunha F."/>
            <person name="Zhai Y."/>
            <person name="Casaro S."/>
            <person name="Jones K.L."/>
            <person name="Hernandez M."/>
            <person name="Bisinotto R.S."/>
            <person name="Kariyawasam S."/>
            <person name="Brown M.B."/>
            <person name="Phillips A."/>
            <person name="Jeong K.C."/>
            <person name="Galvao K.N."/>
        </authorList>
    </citation>
    <scope>NUCLEOTIDE SEQUENCE [LARGE SCALE GENOMIC DNA]</scope>
    <source>
        <strain evidence="2 3">KG197</strain>
    </source>
</reference>
<keyword evidence="1" id="KW-0175">Coiled coil</keyword>
<organism evidence="2 3">
    <name type="scientific">Helcococcus bovis</name>
    <dbReference type="NCBI Taxonomy" id="3153252"/>
    <lineage>
        <taxon>Bacteria</taxon>
        <taxon>Bacillati</taxon>
        <taxon>Bacillota</taxon>
        <taxon>Tissierellia</taxon>
        <taxon>Tissierellales</taxon>
        <taxon>Peptoniphilaceae</taxon>
        <taxon>Helcococcus</taxon>
    </lineage>
</organism>
<protein>
    <submittedName>
        <fullName evidence="2">Uncharacterized protein</fullName>
    </submittedName>
</protein>
<proteinExistence type="predicted"/>
<dbReference type="EMBL" id="JBFNFH010000007">
    <property type="protein sequence ID" value="MFM1524831.1"/>
    <property type="molecule type" value="Genomic_DNA"/>
</dbReference>